<dbReference type="Gene3D" id="2.10.109.10">
    <property type="entry name" value="Umud Fragment, subunit A"/>
    <property type="match status" value="1"/>
</dbReference>
<keyword evidence="6" id="KW-1185">Reference proteome</keyword>
<name>A0ABX4TS14_9HYPH</name>
<sequence length="241" mass="26455">MIYVLNIGMSPVMSERAERLREARVKAGYRFASDAANALGIVTSTYRAHENGQNDFELGEAEVYGRKFNVDPLWLLTGTDRRTSIPLPPATTLPEVHAPNARVGAKVIGQGEKIPVFGQAVGGVDGEFIMNGNVLYEVMAPPILSDVSGAYAVSVSGDSMYPRYEDGEVCFVDPSRRVRKGDYVIAQIRLEESGALLAYVKKFVRHNSSELVLEQFNPPKELRFEAHTVHSVHYIALAGNA</sequence>
<evidence type="ECO:0000256" key="3">
    <source>
        <dbReference type="ARBA" id="ARBA00023163"/>
    </source>
</evidence>
<dbReference type="InterPro" id="IPR001387">
    <property type="entry name" value="Cro/C1-type_HTH"/>
</dbReference>
<keyword evidence="1" id="KW-0805">Transcription regulation</keyword>
<organism evidence="5 6">
    <name type="scientific">Sinorhizobium medicae</name>
    <dbReference type="NCBI Taxonomy" id="110321"/>
    <lineage>
        <taxon>Bacteria</taxon>
        <taxon>Pseudomonadati</taxon>
        <taxon>Pseudomonadota</taxon>
        <taxon>Alphaproteobacteria</taxon>
        <taxon>Hyphomicrobiales</taxon>
        <taxon>Rhizobiaceae</taxon>
        <taxon>Sinorhizobium/Ensifer group</taxon>
        <taxon>Sinorhizobium</taxon>
    </lineage>
</organism>
<comment type="caution">
    <text evidence="5">The sequence shown here is derived from an EMBL/GenBank/DDBJ whole genome shotgun (WGS) entry which is preliminary data.</text>
</comment>
<dbReference type="Proteomes" id="UP001190825">
    <property type="component" value="Unassembled WGS sequence"/>
</dbReference>
<dbReference type="SUPFAM" id="SSF51306">
    <property type="entry name" value="LexA/Signal peptidase"/>
    <property type="match status" value="1"/>
</dbReference>
<dbReference type="PANTHER" id="PTHR40661">
    <property type="match status" value="1"/>
</dbReference>
<dbReference type="CDD" id="cd06529">
    <property type="entry name" value="S24_LexA-like"/>
    <property type="match status" value="1"/>
</dbReference>
<dbReference type="InterPro" id="IPR039418">
    <property type="entry name" value="LexA-like"/>
</dbReference>
<dbReference type="PANTHER" id="PTHR40661:SF3">
    <property type="entry name" value="FELS-1 PROPHAGE TRANSCRIPTIONAL REGULATOR"/>
    <property type="match status" value="1"/>
</dbReference>
<dbReference type="InterPro" id="IPR010982">
    <property type="entry name" value="Lambda_DNA-bd_dom_sf"/>
</dbReference>
<protein>
    <submittedName>
        <fullName evidence="5">Phage repressor protein C</fullName>
    </submittedName>
</protein>
<dbReference type="CDD" id="cd00093">
    <property type="entry name" value="HTH_XRE"/>
    <property type="match status" value="1"/>
</dbReference>
<dbReference type="Pfam" id="PF00717">
    <property type="entry name" value="Peptidase_S24"/>
    <property type="match status" value="1"/>
</dbReference>
<accession>A0ABX4TS14</accession>
<dbReference type="EMBL" id="NBUC01000035">
    <property type="protein sequence ID" value="PLU07829.1"/>
    <property type="molecule type" value="Genomic_DNA"/>
</dbReference>
<dbReference type="InterPro" id="IPR015927">
    <property type="entry name" value="Peptidase_S24_S26A/B/C"/>
</dbReference>
<keyword evidence="3" id="KW-0804">Transcription</keyword>
<proteinExistence type="predicted"/>
<keyword evidence="2" id="KW-0238">DNA-binding</keyword>
<evidence type="ECO:0000256" key="1">
    <source>
        <dbReference type="ARBA" id="ARBA00023015"/>
    </source>
</evidence>
<evidence type="ECO:0000259" key="4">
    <source>
        <dbReference type="Pfam" id="PF00717"/>
    </source>
</evidence>
<gene>
    <name evidence="5" type="ORF">BMJ33_03720</name>
</gene>
<evidence type="ECO:0000256" key="2">
    <source>
        <dbReference type="ARBA" id="ARBA00023125"/>
    </source>
</evidence>
<evidence type="ECO:0000313" key="5">
    <source>
        <dbReference type="EMBL" id="PLU07829.1"/>
    </source>
</evidence>
<dbReference type="InterPro" id="IPR036286">
    <property type="entry name" value="LexA/Signal_pep-like_sf"/>
</dbReference>
<feature type="domain" description="Peptidase S24/S26A/S26B/S26C" evidence="4">
    <location>
        <begin position="116"/>
        <end position="218"/>
    </location>
</feature>
<evidence type="ECO:0000313" key="6">
    <source>
        <dbReference type="Proteomes" id="UP001190825"/>
    </source>
</evidence>
<reference evidence="5 6" key="1">
    <citation type="journal article" date="2018" name="FEMS Microbiol. Ecol.">
        <title>Co-invading symbiotic mutualists of Medicago polymorpha retain high ancestral diversity and contain diverse accessory genomes.</title>
        <authorList>
            <person name="Porter S.S."/>
            <person name="Faber-Hammond J.J."/>
            <person name="Friesen M.L."/>
        </authorList>
    </citation>
    <scope>NUCLEOTIDE SEQUENCE [LARGE SCALE GENOMIC DNA]</scope>
    <source>
        <strain evidence="5 6">Str16</strain>
    </source>
</reference>
<dbReference type="SUPFAM" id="SSF47413">
    <property type="entry name" value="lambda repressor-like DNA-binding domains"/>
    <property type="match status" value="1"/>
</dbReference>